<gene>
    <name evidence="6" type="ordered locus">Pisl_0089</name>
</gene>
<dbReference type="HOGENOM" id="CLU_000604_1_2_2"/>
<dbReference type="InterPro" id="IPR027417">
    <property type="entry name" value="P-loop_NTPase"/>
</dbReference>
<dbReference type="InterPro" id="IPR003593">
    <property type="entry name" value="AAA+_ATPase"/>
</dbReference>
<dbReference type="PANTHER" id="PTHR42711">
    <property type="entry name" value="ABC TRANSPORTER ATP-BINDING PROTEIN"/>
    <property type="match status" value="1"/>
</dbReference>
<keyword evidence="2" id="KW-0813">Transport</keyword>
<evidence type="ECO:0000313" key="6">
    <source>
        <dbReference type="EMBL" id="ABL87272.1"/>
    </source>
</evidence>
<keyword evidence="4" id="KW-0067">ATP-binding</keyword>
<dbReference type="STRING" id="384616.Pisl_0089"/>
<dbReference type="KEGG" id="pis:Pisl_0089"/>
<dbReference type="eggNOG" id="arCOG00194">
    <property type="taxonomic scope" value="Archaea"/>
</dbReference>
<dbReference type="SUPFAM" id="SSF52540">
    <property type="entry name" value="P-loop containing nucleoside triphosphate hydrolases"/>
    <property type="match status" value="1"/>
</dbReference>
<evidence type="ECO:0000256" key="3">
    <source>
        <dbReference type="ARBA" id="ARBA00022741"/>
    </source>
</evidence>
<evidence type="ECO:0000313" key="7">
    <source>
        <dbReference type="Proteomes" id="UP000002595"/>
    </source>
</evidence>
<comment type="similarity">
    <text evidence="1">Belongs to the ABC transporter superfamily.</text>
</comment>
<dbReference type="OrthoDB" id="87732at2157"/>
<feature type="domain" description="ABC transporter" evidence="5">
    <location>
        <begin position="4"/>
        <end position="230"/>
    </location>
</feature>
<proteinExistence type="inferred from homology"/>
<keyword evidence="3" id="KW-0547">Nucleotide-binding</keyword>
<name>A1RQP0_PYRIL</name>
<evidence type="ECO:0000259" key="5">
    <source>
        <dbReference type="PROSITE" id="PS50893"/>
    </source>
</evidence>
<evidence type="ECO:0000256" key="4">
    <source>
        <dbReference type="ARBA" id="ARBA00022840"/>
    </source>
</evidence>
<evidence type="ECO:0000256" key="1">
    <source>
        <dbReference type="ARBA" id="ARBA00005417"/>
    </source>
</evidence>
<organism evidence="6 7">
    <name type="scientific">Pyrobaculum islandicum (strain DSM 4184 / JCM 9189 / GEO3)</name>
    <dbReference type="NCBI Taxonomy" id="384616"/>
    <lineage>
        <taxon>Archaea</taxon>
        <taxon>Thermoproteota</taxon>
        <taxon>Thermoprotei</taxon>
        <taxon>Thermoproteales</taxon>
        <taxon>Thermoproteaceae</taxon>
        <taxon>Pyrobaculum</taxon>
    </lineage>
</organism>
<dbReference type="GO" id="GO:0016887">
    <property type="term" value="F:ATP hydrolysis activity"/>
    <property type="evidence" value="ECO:0007669"/>
    <property type="project" value="InterPro"/>
</dbReference>
<dbReference type="CDD" id="cd03230">
    <property type="entry name" value="ABC_DR_subfamily_A"/>
    <property type="match status" value="1"/>
</dbReference>
<evidence type="ECO:0000256" key="2">
    <source>
        <dbReference type="ARBA" id="ARBA00022448"/>
    </source>
</evidence>
<dbReference type="GeneID" id="4616989"/>
<protein>
    <submittedName>
        <fullName evidence="6">ABC transporter related protein</fullName>
    </submittedName>
</protein>
<dbReference type="PANTHER" id="PTHR42711:SF5">
    <property type="entry name" value="ABC TRANSPORTER ATP-BINDING PROTEIN NATA"/>
    <property type="match status" value="1"/>
</dbReference>
<dbReference type="SMART" id="SM00382">
    <property type="entry name" value="AAA"/>
    <property type="match status" value="1"/>
</dbReference>
<dbReference type="InterPro" id="IPR003439">
    <property type="entry name" value="ABC_transporter-like_ATP-bd"/>
</dbReference>
<dbReference type="Pfam" id="PF00005">
    <property type="entry name" value="ABC_tran"/>
    <property type="match status" value="1"/>
</dbReference>
<dbReference type="InterPro" id="IPR050763">
    <property type="entry name" value="ABC_transporter_ATP-binding"/>
</dbReference>
<dbReference type="RefSeq" id="WP_011761849.1">
    <property type="nucleotide sequence ID" value="NC_008701.1"/>
</dbReference>
<accession>A1RQP0</accession>
<dbReference type="AlphaFoldDB" id="A1RQP0"/>
<sequence length="237" mass="25447">MGCIRAEGLVKRFGSVAALSGVSFEVGCGESVALLGPNGAGKSTTLRILAGLLKPDAGRAAVCGYDVQARPREAKACLGFLPEDAVPFLNLTVRENLQYMAVLRGLPDSAVDEALKLLGIEELADRTAASLSRGNRQRLAIALAVMHKPRVLLLDEPLNYLDIPAQQDSVKLFQSLKSSGSAIFVSTHIMSVAERLADKALVINRGRIVWQGPMDELREKAADAGERIEDVVARLMR</sequence>
<dbReference type="Proteomes" id="UP000002595">
    <property type="component" value="Chromosome"/>
</dbReference>
<keyword evidence="7" id="KW-1185">Reference proteome</keyword>
<dbReference type="Gene3D" id="3.40.50.300">
    <property type="entry name" value="P-loop containing nucleotide triphosphate hydrolases"/>
    <property type="match status" value="1"/>
</dbReference>
<dbReference type="EMBL" id="CP000504">
    <property type="protein sequence ID" value="ABL87272.1"/>
    <property type="molecule type" value="Genomic_DNA"/>
</dbReference>
<dbReference type="GO" id="GO:0005524">
    <property type="term" value="F:ATP binding"/>
    <property type="evidence" value="ECO:0007669"/>
    <property type="project" value="UniProtKB-KW"/>
</dbReference>
<dbReference type="PROSITE" id="PS50893">
    <property type="entry name" value="ABC_TRANSPORTER_2"/>
    <property type="match status" value="1"/>
</dbReference>
<reference evidence="6" key="1">
    <citation type="submission" date="2006-12" db="EMBL/GenBank/DDBJ databases">
        <title>Complete sequence of Pyrobaculum islandicum DSM 4184.</title>
        <authorList>
            <person name="Copeland A."/>
            <person name="Lucas S."/>
            <person name="Lapidus A."/>
            <person name="Barry K."/>
            <person name="Detter J.C."/>
            <person name="Glavina del Rio T."/>
            <person name="Dalin E."/>
            <person name="Tice H."/>
            <person name="Pitluck S."/>
            <person name="Meincke L."/>
            <person name="Brettin T."/>
            <person name="Bruce D."/>
            <person name="Han C."/>
            <person name="Tapia R."/>
            <person name="Gilna P."/>
            <person name="Schmutz J."/>
            <person name="Larimer F."/>
            <person name="Land M."/>
            <person name="Hauser L."/>
            <person name="Kyrpides N."/>
            <person name="Mikhailova N."/>
            <person name="Cozen A.E."/>
            <person name="Fitz-Gibbon S.T."/>
            <person name="House C.H."/>
            <person name="Saltikov C."/>
            <person name="Lowe T."/>
            <person name="Richardson P."/>
        </authorList>
    </citation>
    <scope>NUCLEOTIDE SEQUENCE [LARGE SCALE GENOMIC DNA]</scope>
    <source>
        <strain evidence="6">DSM 4184</strain>
    </source>
</reference>